<evidence type="ECO:0000313" key="2">
    <source>
        <dbReference type="EnsemblPlants" id="cds.evm.model.07.375"/>
    </source>
</evidence>
<dbReference type="EnsemblPlants" id="evm.model.07.375">
    <property type="protein sequence ID" value="cds.evm.model.07.375"/>
    <property type="gene ID" value="evm.TU.07.375"/>
</dbReference>
<dbReference type="AlphaFoldDB" id="A0A803Q4V7"/>
<feature type="region of interest" description="Disordered" evidence="1">
    <location>
        <begin position="1"/>
        <end position="31"/>
    </location>
</feature>
<evidence type="ECO:0000313" key="3">
    <source>
        <dbReference type="Proteomes" id="UP000596661"/>
    </source>
</evidence>
<proteinExistence type="predicted"/>
<accession>A0A803Q4V7</accession>
<evidence type="ECO:0000256" key="1">
    <source>
        <dbReference type="SAM" id="MobiDB-lite"/>
    </source>
</evidence>
<organism evidence="2 3">
    <name type="scientific">Cannabis sativa</name>
    <name type="common">Hemp</name>
    <name type="synonym">Marijuana</name>
    <dbReference type="NCBI Taxonomy" id="3483"/>
    <lineage>
        <taxon>Eukaryota</taxon>
        <taxon>Viridiplantae</taxon>
        <taxon>Streptophyta</taxon>
        <taxon>Embryophyta</taxon>
        <taxon>Tracheophyta</taxon>
        <taxon>Spermatophyta</taxon>
        <taxon>Magnoliopsida</taxon>
        <taxon>eudicotyledons</taxon>
        <taxon>Gunneridae</taxon>
        <taxon>Pentapetalae</taxon>
        <taxon>rosids</taxon>
        <taxon>fabids</taxon>
        <taxon>Rosales</taxon>
        <taxon>Cannabaceae</taxon>
        <taxon>Cannabis</taxon>
    </lineage>
</organism>
<name>A0A803Q4V7_CANSA</name>
<dbReference type="EMBL" id="UZAU01000632">
    <property type="status" value="NOT_ANNOTATED_CDS"/>
    <property type="molecule type" value="Genomic_DNA"/>
</dbReference>
<reference evidence="2" key="1">
    <citation type="submission" date="2018-11" db="EMBL/GenBank/DDBJ databases">
        <authorList>
            <person name="Grassa J C."/>
        </authorList>
    </citation>
    <scope>NUCLEOTIDE SEQUENCE [LARGE SCALE GENOMIC DNA]</scope>
</reference>
<reference evidence="2" key="2">
    <citation type="submission" date="2021-03" db="UniProtKB">
        <authorList>
            <consortium name="EnsemblPlants"/>
        </authorList>
    </citation>
    <scope>IDENTIFICATION</scope>
</reference>
<dbReference type="Proteomes" id="UP000596661">
    <property type="component" value="Chromosome 7"/>
</dbReference>
<dbReference type="Gramene" id="evm.model.07.375">
    <property type="protein sequence ID" value="cds.evm.model.07.375"/>
    <property type="gene ID" value="evm.TU.07.375"/>
</dbReference>
<feature type="compositionally biased region" description="Polar residues" evidence="1">
    <location>
        <begin position="13"/>
        <end position="25"/>
    </location>
</feature>
<sequence length="88" mass="9531">MGNSHGGERSSYPHHQQTNLNNVIDYSQPKRKLLPTGPGVIDCNQAAQRYGGYVVSEYGGGRSGNNGEQNGLTKKQAAAQGYVPYYTK</sequence>
<keyword evidence="3" id="KW-1185">Reference proteome</keyword>
<protein>
    <submittedName>
        <fullName evidence="2">Uncharacterized protein</fullName>
    </submittedName>
</protein>